<evidence type="ECO:0000313" key="2">
    <source>
        <dbReference type="EMBL" id="HGT98697.1"/>
    </source>
</evidence>
<proteinExistence type="predicted"/>
<dbReference type="EMBL" id="DTAU01000088">
    <property type="protein sequence ID" value="HFQ78940.1"/>
    <property type="molecule type" value="Genomic_DNA"/>
</dbReference>
<dbReference type="EMBL" id="DTDH01000142">
    <property type="protein sequence ID" value="HGT98697.1"/>
    <property type="molecule type" value="Genomic_DNA"/>
</dbReference>
<dbReference type="AlphaFoldDB" id="A0A7J3MYT3"/>
<sequence length="87" mass="10240">MYPIDGIELKIIHMNPIAIFAKELDKDTSITILDEHHRSTTPIASDIAKTYPLEDRYKRVMMSPRDHALYFEYPLPFSYIFMCKLMS</sequence>
<comment type="caution">
    <text evidence="2">The sequence shown here is derived from an EMBL/GenBank/DDBJ whole genome shotgun (WGS) entry which is preliminary data.</text>
</comment>
<organism evidence="2">
    <name type="scientific">Ignisphaera aggregans</name>
    <dbReference type="NCBI Taxonomy" id="334771"/>
    <lineage>
        <taxon>Archaea</taxon>
        <taxon>Thermoproteota</taxon>
        <taxon>Thermoprotei</taxon>
        <taxon>Desulfurococcales</taxon>
        <taxon>Desulfurococcaceae</taxon>
        <taxon>Ignisphaera</taxon>
    </lineage>
</organism>
<protein>
    <submittedName>
        <fullName evidence="2">Uncharacterized protein</fullName>
    </submittedName>
</protein>
<reference evidence="2" key="1">
    <citation type="journal article" date="2020" name="mSystems">
        <title>Genome- and Community-Level Interaction Insights into Carbon Utilization and Element Cycling Functions of Hydrothermarchaeota in Hydrothermal Sediment.</title>
        <authorList>
            <person name="Zhou Z."/>
            <person name="Liu Y."/>
            <person name="Xu W."/>
            <person name="Pan J."/>
            <person name="Luo Z.H."/>
            <person name="Li M."/>
        </authorList>
    </citation>
    <scope>NUCLEOTIDE SEQUENCE [LARGE SCALE GENOMIC DNA]</scope>
    <source>
        <strain evidence="1">SpSt-629</strain>
        <strain evidence="2">SpSt-688</strain>
    </source>
</reference>
<evidence type="ECO:0000313" key="1">
    <source>
        <dbReference type="EMBL" id="HFQ78940.1"/>
    </source>
</evidence>
<accession>A0A7J3MYT3</accession>
<name>A0A7J3MYT3_9CREN</name>
<gene>
    <name evidence="1" type="ORF">ENT99_04465</name>
    <name evidence="2" type="ORF">ENU64_04630</name>
</gene>